<keyword evidence="1" id="KW-0812">Transmembrane</keyword>
<comment type="caution">
    <text evidence="2">The sequence shown here is derived from an EMBL/GenBank/DDBJ whole genome shotgun (WGS) entry which is preliminary data.</text>
</comment>
<protein>
    <submittedName>
        <fullName evidence="2">Uncharacterized protein</fullName>
    </submittedName>
</protein>
<name>A0AAV4LQK9_BABCB</name>
<dbReference type="RefSeq" id="XP_067714527.1">
    <property type="nucleotide sequence ID" value="XM_067858426.1"/>
</dbReference>
<gene>
    <name evidence="2" type="ORF">BcabD6B2_18930</name>
</gene>
<dbReference type="InterPro" id="IPR024751">
    <property type="entry name" value="VESA1"/>
</dbReference>
<organism evidence="2 3">
    <name type="scientific">Babesia caballi</name>
    <dbReference type="NCBI Taxonomy" id="5871"/>
    <lineage>
        <taxon>Eukaryota</taxon>
        <taxon>Sar</taxon>
        <taxon>Alveolata</taxon>
        <taxon>Apicomplexa</taxon>
        <taxon>Aconoidasida</taxon>
        <taxon>Piroplasmida</taxon>
        <taxon>Babesiidae</taxon>
        <taxon>Babesia</taxon>
    </lineage>
</organism>
<sequence length="447" mass="47782">MMESDCEGWNPSDMSNGKAAGPFPYGFGFPQSWNQGTAQTALSTLTDDSSDGLPALKRHVENLIGSSTSSSAGSIAGGLLGTAAVGGAGAAVALNLEVSISVAPKVTDLKEAIDWVLRVSGRDNGRNDNNAISELAKELIKLLDKDAAEVARGVLEVMGGVIDGFVTKLNNADGNHKPGQGTFRVLKAYLRTFKGNLENVRDYGSSVSQEDRDKLKQYLTSEPSGAIGKLADGLKTFIGYQDGQVGSSGIGKTGSYRSKYDKDQTKWPSKPDEQKTCALIFLGIAPMLLYGLTYLYWWCSKGERNKRWSEANLTSDTSTLSKFMKAIGFENKYLKDSQNTGKDVAKILNKAFANELSDAKVNDKSHYKFQESLSQTAKGQLSPSTSPLSCCHRIASPFFTPNDTYTVQSTRPTTPFFAGYSGTAALAGGAYGFNLGGLGTFMSALLA</sequence>
<dbReference type="AlphaFoldDB" id="A0AAV4LQK9"/>
<dbReference type="GeneID" id="94193939"/>
<accession>A0AAV4LQK9</accession>
<feature type="transmembrane region" description="Helical" evidence="1">
    <location>
        <begin position="278"/>
        <end position="299"/>
    </location>
</feature>
<proteinExistence type="predicted"/>
<evidence type="ECO:0000313" key="3">
    <source>
        <dbReference type="Proteomes" id="UP001497744"/>
    </source>
</evidence>
<dbReference type="Pfam" id="PF12785">
    <property type="entry name" value="VESA1_N"/>
    <property type="match status" value="1"/>
</dbReference>
<keyword evidence="1" id="KW-0472">Membrane</keyword>
<reference evidence="2 3" key="1">
    <citation type="submission" date="2021-06" db="EMBL/GenBank/DDBJ databases">
        <title>Genome sequence of Babesia caballi.</title>
        <authorList>
            <person name="Yamagishi J."/>
            <person name="Kidaka T."/>
            <person name="Ochi A."/>
        </authorList>
    </citation>
    <scope>NUCLEOTIDE SEQUENCE [LARGE SCALE GENOMIC DNA]</scope>
    <source>
        <strain evidence="2">USDA-D6B2</strain>
    </source>
</reference>
<keyword evidence="1" id="KW-1133">Transmembrane helix</keyword>
<keyword evidence="3" id="KW-1185">Reference proteome</keyword>
<dbReference type="Proteomes" id="UP001497744">
    <property type="component" value="Unassembled WGS sequence"/>
</dbReference>
<evidence type="ECO:0000313" key="2">
    <source>
        <dbReference type="EMBL" id="GIX62458.1"/>
    </source>
</evidence>
<evidence type="ECO:0000256" key="1">
    <source>
        <dbReference type="SAM" id="Phobius"/>
    </source>
</evidence>
<dbReference type="EMBL" id="BPLF01000002">
    <property type="protein sequence ID" value="GIX62458.1"/>
    <property type="molecule type" value="Genomic_DNA"/>
</dbReference>